<reference evidence="1" key="1">
    <citation type="submission" date="2021-01" db="UniProtKB">
        <authorList>
            <consortium name="EnsemblPlants"/>
        </authorList>
    </citation>
    <scope>IDENTIFICATION</scope>
</reference>
<organism evidence="1 2">
    <name type="scientific">Kalanchoe fedtschenkoi</name>
    <name type="common">Lavender scallops</name>
    <name type="synonym">South American air plant</name>
    <dbReference type="NCBI Taxonomy" id="63787"/>
    <lineage>
        <taxon>Eukaryota</taxon>
        <taxon>Viridiplantae</taxon>
        <taxon>Streptophyta</taxon>
        <taxon>Embryophyta</taxon>
        <taxon>Tracheophyta</taxon>
        <taxon>Spermatophyta</taxon>
        <taxon>Magnoliopsida</taxon>
        <taxon>eudicotyledons</taxon>
        <taxon>Gunneridae</taxon>
        <taxon>Pentapetalae</taxon>
        <taxon>Saxifragales</taxon>
        <taxon>Crassulaceae</taxon>
        <taxon>Kalanchoe</taxon>
    </lineage>
</organism>
<proteinExistence type="predicted"/>
<dbReference type="AlphaFoldDB" id="A0A7N0V4F3"/>
<dbReference type="Gramene" id="Kaladp0098s0270.1.v1.1">
    <property type="protein sequence ID" value="Kaladp0098s0270.1.v1.1"/>
    <property type="gene ID" value="Kaladp0098s0270.v1.1"/>
</dbReference>
<sequence>MHQQVSKLEDKSRSRFYEMSDSVDMLESVRGNTSTYEDEIREVNVEDRQQTMPRKKKMLVSNVWDSFQQIEIDGSLKANHLNLQKDAQRIMLDFQSVDAQSLAEGERKMGVLWTWRFDQETTRKALVRMIIIYELPFRFLEREGFKGLMQVACPTFCILSRIIVARDCYQFYLDEVVKMKKFLKASTQRVSLTADT</sequence>
<dbReference type="InterPro" id="IPR052035">
    <property type="entry name" value="ZnF_BED_domain_contain"/>
</dbReference>
<dbReference type="Proteomes" id="UP000594263">
    <property type="component" value="Unplaced"/>
</dbReference>
<dbReference type="PANTHER" id="PTHR46481">
    <property type="entry name" value="ZINC FINGER BED DOMAIN-CONTAINING PROTEIN 4"/>
    <property type="match status" value="1"/>
</dbReference>
<dbReference type="PANTHER" id="PTHR46481:SF7">
    <property type="entry name" value="ZINC FINGER BED DOMAIN-CONTAINING PROTEIN RICESLEEPER 2-LIKE"/>
    <property type="match status" value="1"/>
</dbReference>
<evidence type="ECO:0000313" key="1">
    <source>
        <dbReference type="EnsemblPlants" id="Kaladp0098s0270.1.v1.1"/>
    </source>
</evidence>
<protein>
    <submittedName>
        <fullName evidence="1">Uncharacterized protein</fullName>
    </submittedName>
</protein>
<accession>A0A7N0V4F3</accession>
<keyword evidence="2" id="KW-1185">Reference proteome</keyword>
<evidence type="ECO:0000313" key="2">
    <source>
        <dbReference type="Proteomes" id="UP000594263"/>
    </source>
</evidence>
<name>A0A7N0V4F3_KALFE</name>
<dbReference type="EnsemblPlants" id="Kaladp0098s0270.1.v1.1">
    <property type="protein sequence ID" value="Kaladp0098s0270.1.v1.1"/>
    <property type="gene ID" value="Kaladp0098s0270.v1.1"/>
</dbReference>